<sequence>MNNKRLLSGIHLLQGDEACAEGAIAAGCDLFAGYPITPATEVSERLSWRLFDVGGIFVQGADELDSLTIVIGAACGGWKAMTATSGNGICLMQECIGYAAITETPCVIVDVQRAGPGTGVATKTMQGDVYQVRYGSNADYSIIALVPDSPQEMFDLTLEAFNLSEIYRVPTFILADEIVGHMREKVVIPEKVSVVKRRKPKVSPKDFIPFKVNSDTDVPPMPAFGEGYRMPVSGLTHTETGSPSTSYEVQKALVERLCNKVEKKVDDLARVEAAFMEDAKVLVLSYGSTARSARRAVIRARKDGIKAGYLRLITLWPFPDPYLKRVVSEGPRAIIVPEMNVGKMVREVERAVGGKAEVISFPKPGVELHRPDEIYNLIRRVR</sequence>
<dbReference type="InterPro" id="IPR033412">
    <property type="entry name" value="PFOR_II"/>
</dbReference>
<name>A0A523UM24_UNCAE</name>
<dbReference type="Gene3D" id="3.40.50.970">
    <property type="match status" value="1"/>
</dbReference>
<protein>
    <submittedName>
        <fullName evidence="4">2-oxoacid:acceptor oxidoreductase subunit alpha</fullName>
    </submittedName>
</protein>
<proteinExistence type="predicted"/>
<gene>
    <name evidence="4" type="ORF">E3J59_06210</name>
</gene>
<dbReference type="InterPro" id="IPR002880">
    <property type="entry name" value="Pyrv_Fd/Flavodoxin_OxRdtase_N"/>
</dbReference>
<dbReference type="PANTHER" id="PTHR43088:SF1">
    <property type="entry name" value="SUBUNIT OF PYRUVATE:FLAVODOXIN OXIDOREDUCTASE"/>
    <property type="match status" value="1"/>
</dbReference>
<evidence type="ECO:0000259" key="2">
    <source>
        <dbReference type="Pfam" id="PF01855"/>
    </source>
</evidence>
<dbReference type="AlphaFoldDB" id="A0A523UM24"/>
<evidence type="ECO:0000313" key="5">
    <source>
        <dbReference type="Proteomes" id="UP000320679"/>
    </source>
</evidence>
<comment type="caution">
    <text evidence="4">The sequence shown here is derived from an EMBL/GenBank/DDBJ whole genome shotgun (WGS) entry which is preliminary data.</text>
</comment>
<dbReference type="CDD" id="cd07034">
    <property type="entry name" value="TPP_PYR_PFOR_IOR-alpha_like"/>
    <property type="match status" value="1"/>
</dbReference>
<dbReference type="Pfam" id="PF17147">
    <property type="entry name" value="PFOR_II"/>
    <property type="match status" value="1"/>
</dbReference>
<dbReference type="InterPro" id="IPR029061">
    <property type="entry name" value="THDP-binding"/>
</dbReference>
<dbReference type="GO" id="GO:0016491">
    <property type="term" value="F:oxidoreductase activity"/>
    <property type="evidence" value="ECO:0007669"/>
    <property type="project" value="UniProtKB-KW"/>
</dbReference>
<dbReference type="PANTHER" id="PTHR43088">
    <property type="entry name" value="SUBUNIT OF PYRUVATE:FLAVODOXIN OXIDOREDUCTASE-RELATED"/>
    <property type="match status" value="1"/>
</dbReference>
<dbReference type="EMBL" id="SOJK01000260">
    <property type="protein sequence ID" value="TET43586.1"/>
    <property type="molecule type" value="Genomic_DNA"/>
</dbReference>
<dbReference type="Proteomes" id="UP000320679">
    <property type="component" value="Unassembled WGS sequence"/>
</dbReference>
<dbReference type="InterPro" id="IPR052368">
    <property type="entry name" value="2-oxoacid_oxidoreductase"/>
</dbReference>
<accession>A0A523UM24</accession>
<evidence type="ECO:0000313" key="4">
    <source>
        <dbReference type="EMBL" id="TET43586.1"/>
    </source>
</evidence>
<evidence type="ECO:0000259" key="3">
    <source>
        <dbReference type="Pfam" id="PF17147"/>
    </source>
</evidence>
<feature type="domain" description="Pyruvate:ferredoxin oxidoreductase core" evidence="3">
    <location>
        <begin position="279"/>
        <end position="360"/>
    </location>
</feature>
<dbReference type="SUPFAM" id="SSF52518">
    <property type="entry name" value="Thiamin diphosphate-binding fold (THDP-binding)"/>
    <property type="match status" value="1"/>
</dbReference>
<dbReference type="Gene3D" id="3.40.50.920">
    <property type="match status" value="1"/>
</dbReference>
<dbReference type="Pfam" id="PF01855">
    <property type="entry name" value="POR_N"/>
    <property type="match status" value="1"/>
</dbReference>
<feature type="domain" description="Pyruvate flavodoxin/ferredoxin oxidoreductase pyrimidine binding" evidence="2">
    <location>
        <begin position="21"/>
        <end position="250"/>
    </location>
</feature>
<keyword evidence="1" id="KW-0560">Oxidoreductase</keyword>
<evidence type="ECO:0000256" key="1">
    <source>
        <dbReference type="ARBA" id="ARBA00023002"/>
    </source>
</evidence>
<dbReference type="InterPro" id="IPR009014">
    <property type="entry name" value="Transketo_C/PFOR_II"/>
</dbReference>
<dbReference type="SUPFAM" id="SSF52922">
    <property type="entry name" value="TK C-terminal domain-like"/>
    <property type="match status" value="1"/>
</dbReference>
<dbReference type="NCBIfam" id="NF006412">
    <property type="entry name" value="PRK08659.1"/>
    <property type="match status" value="1"/>
</dbReference>
<reference evidence="4 5" key="1">
    <citation type="submission" date="2019-03" db="EMBL/GenBank/DDBJ databases">
        <title>Metabolic potential of uncultured bacteria and archaea associated with petroleum seepage in deep-sea sediments.</title>
        <authorList>
            <person name="Dong X."/>
            <person name="Hubert C."/>
        </authorList>
    </citation>
    <scope>NUCLEOTIDE SEQUENCE [LARGE SCALE GENOMIC DNA]</scope>
    <source>
        <strain evidence="4">E29_bin78</strain>
    </source>
</reference>
<organism evidence="4 5">
    <name type="scientific">Aerophobetes bacterium</name>
    <dbReference type="NCBI Taxonomy" id="2030807"/>
    <lineage>
        <taxon>Bacteria</taxon>
        <taxon>Candidatus Aerophobota</taxon>
    </lineage>
</organism>